<evidence type="ECO:0000313" key="3">
    <source>
        <dbReference type="Proteomes" id="UP001575652"/>
    </source>
</evidence>
<dbReference type="InterPro" id="IPR036390">
    <property type="entry name" value="WH_DNA-bd_sf"/>
</dbReference>
<organism evidence="2 3">
    <name type="scientific">Arthrobacter halodurans</name>
    <dbReference type="NCBI Taxonomy" id="516699"/>
    <lineage>
        <taxon>Bacteria</taxon>
        <taxon>Bacillati</taxon>
        <taxon>Actinomycetota</taxon>
        <taxon>Actinomycetes</taxon>
        <taxon>Micrococcales</taxon>
        <taxon>Micrococcaceae</taxon>
        <taxon>Arthrobacter</taxon>
    </lineage>
</organism>
<dbReference type="PANTHER" id="PTHR33164">
    <property type="entry name" value="TRANSCRIPTIONAL REGULATOR, MARR FAMILY"/>
    <property type="match status" value="1"/>
</dbReference>
<dbReference type="RefSeq" id="WP_373971941.1">
    <property type="nucleotide sequence ID" value="NZ_JBHDLJ010000006.1"/>
</dbReference>
<proteinExistence type="predicted"/>
<protein>
    <submittedName>
        <fullName evidence="2">MarR family winged helix-turn-helix transcriptional regulator</fullName>
    </submittedName>
</protein>
<dbReference type="SMART" id="SM00347">
    <property type="entry name" value="HTH_MARR"/>
    <property type="match status" value="1"/>
</dbReference>
<dbReference type="PANTHER" id="PTHR33164:SF106">
    <property type="entry name" value="TRANSCRIPTIONAL REGULATORY PROTEIN"/>
    <property type="match status" value="1"/>
</dbReference>
<keyword evidence="3" id="KW-1185">Reference proteome</keyword>
<dbReference type="EMBL" id="JBHDLJ010000006">
    <property type="protein sequence ID" value="MFB0834769.1"/>
    <property type="molecule type" value="Genomic_DNA"/>
</dbReference>
<dbReference type="Pfam" id="PF12802">
    <property type="entry name" value="MarR_2"/>
    <property type="match status" value="1"/>
</dbReference>
<evidence type="ECO:0000259" key="1">
    <source>
        <dbReference type="PROSITE" id="PS50995"/>
    </source>
</evidence>
<dbReference type="InterPro" id="IPR039422">
    <property type="entry name" value="MarR/SlyA-like"/>
</dbReference>
<dbReference type="InterPro" id="IPR036388">
    <property type="entry name" value="WH-like_DNA-bd_sf"/>
</dbReference>
<reference evidence="2 3" key="1">
    <citation type="submission" date="2024-09" db="EMBL/GenBank/DDBJ databases">
        <authorList>
            <person name="Salinas-Garcia M.A."/>
            <person name="Prieme A."/>
        </authorList>
    </citation>
    <scope>NUCLEOTIDE SEQUENCE [LARGE SCALE GENOMIC DNA]</scope>
    <source>
        <strain evidence="2 3">DSM 21081</strain>
    </source>
</reference>
<dbReference type="Proteomes" id="UP001575652">
    <property type="component" value="Unassembled WGS sequence"/>
</dbReference>
<gene>
    <name evidence="2" type="ORF">ACETWP_09235</name>
</gene>
<dbReference type="Gene3D" id="1.10.10.10">
    <property type="entry name" value="Winged helix-like DNA-binding domain superfamily/Winged helix DNA-binding domain"/>
    <property type="match status" value="1"/>
</dbReference>
<dbReference type="InterPro" id="IPR000835">
    <property type="entry name" value="HTH_MarR-typ"/>
</dbReference>
<feature type="domain" description="HTH marR-type" evidence="1">
    <location>
        <begin position="6"/>
        <end position="142"/>
    </location>
</feature>
<comment type="caution">
    <text evidence="2">The sequence shown here is derived from an EMBL/GenBank/DDBJ whole genome shotgun (WGS) entry which is preliminary data.</text>
</comment>
<dbReference type="PRINTS" id="PR00598">
    <property type="entry name" value="HTHMARR"/>
</dbReference>
<evidence type="ECO:0000313" key="2">
    <source>
        <dbReference type="EMBL" id="MFB0834769.1"/>
    </source>
</evidence>
<dbReference type="PROSITE" id="PS50995">
    <property type="entry name" value="HTH_MARR_2"/>
    <property type="match status" value="1"/>
</dbReference>
<sequence>MRNPATARLVKLLQEFVQSSDRYVDATGGRNRMHRTDMNALSVVMRYELAGSPPTPSELGRELNLSSPATTALLDRLERSGHVVRERVDTDRRRVRVRMTPKAYEDGGRMFGPLGKELAAVIAGYSPEQVEMLSGFMEDAVAAVNRAAKHHDT</sequence>
<accession>A0ABV4UM98</accession>
<name>A0ABV4UM98_9MICC</name>
<dbReference type="SUPFAM" id="SSF46785">
    <property type="entry name" value="Winged helix' DNA-binding domain"/>
    <property type="match status" value="1"/>
</dbReference>